<dbReference type="PRINTS" id="PR02044">
    <property type="entry name" value="FIBROSIN1LPF"/>
</dbReference>
<feature type="compositionally biased region" description="Polar residues" evidence="2">
    <location>
        <begin position="299"/>
        <end position="309"/>
    </location>
</feature>
<sequence>MEEKKVKQTRRSRVHRERVWRRDTRTEPSPASSGSERRAAVAAVSVAAAASAAHVSQNGRKSSHSAFSSSSTTSSSSSSLFTSSSPVKSSSAFSSRATRGASRRKRRVSSSQDEEEEEEDIIDGFAITSFSSLEGLQQRNGSMKLKDSRKERRWETAAAVKRHKQEEKDEEMKEEVEENGFDLPNNMEHTQERLLQRTYSNKNKRFKSVLSHTLRSVMEPKVPDVNSAANRSSSKDRLSESSTHSLSGRGYSCDSESDIDDKASDVGSEKLFSPTASKAVTSNESFELKICSSPKISGLQRSQEQSTVVSFAPPTSSPAPTGSPIPSATATPKSPPPVTIKKESTASSNPDPTPHFIRNQSDLQDHKVTPPNLHSQPIISHHHPPATGHLTYGLHDISNSPSSLPPNTPFPLLLPSLSPSPLCRLHTTPCAPPPTSLPYHAIRPCSPPQLPSPLLLLYPPTAWWSLDTPLPHPTQHSGIQDRTEDVPDPDPGPCFGRRYQPVDIIQPTNHVLPASFGDSDWHIVTCNTFTSTNEPSRRKPSQLELEKQRKPEHHDLLRQELNNRFLVQSSERGRGSAPGATGSPLSQMSLLRAEFHQHQHMHQHQHTHQHTFTPFPAIIGPPTAPPMVRTAARNASNPIDIAARPGAVPHTLLQKDPRLTDPFRTSVRKPGKWCAVHVQIAWQIYHHQQKIKQMHLDPHKLDITGKLDLFSRPPAPGVFPGFPYPHDLARPLFQSTGSGHPATSPYGHAPHHSSFLPPTHLAGKHAFSRSSSFGNLGNLSANAFGGLGNPALGSNSVFGPKDSPGLPGFSSPSQDSWNRLHRTPPSFPQWPKVSDGERSSSANSHEREKEREREKRDSSIGKEDKDRDSRHSNRSSPASAPVGYQISNLIRCSSGGGNDMGRNHGDRPRGDHEREAVVLSEVRAKDRSRSPTKECSERSASTSSVDSCKPLLRSPSPFSKNKSEPLGIVLSDRKLCSPGAPIHKLKNDTTKIKEERKEQDQEQEELVLVSEPPPPQNPNPSQAPPLPPHHQAPPPTIPHSLPFMHQMGGLNILDRARLAPFVGVGHFAATANRDRFPHPAFSWDPLREAYRNFDLQRRMDFQIRAETGNRFPGIYEADRNYREREPHEYSHQDHLMEVRREQERIRQQAEERERLHLRDELERARLHQLHQSPMEGHLPHMPPFLPHLGAMPYRPPPTAALSAPPPLVPSVRPNSPRRTTQDTREFSPSRNPKEVEAR</sequence>
<feature type="region of interest" description="Disordered" evidence="2">
    <location>
        <begin position="530"/>
        <end position="556"/>
    </location>
</feature>
<evidence type="ECO:0008006" key="5">
    <source>
        <dbReference type="Google" id="ProtNLM"/>
    </source>
</evidence>
<dbReference type="AlphaFoldDB" id="A0A8T0A7E6"/>
<feature type="compositionally biased region" description="Basic and acidic residues" evidence="2">
    <location>
        <begin position="144"/>
        <end position="155"/>
    </location>
</feature>
<feature type="compositionally biased region" description="Acidic residues" evidence="2">
    <location>
        <begin position="112"/>
        <end position="122"/>
    </location>
</feature>
<feature type="region of interest" description="Disordered" evidence="2">
    <location>
        <begin position="795"/>
        <end position="965"/>
    </location>
</feature>
<feature type="region of interest" description="Disordered" evidence="2">
    <location>
        <begin position="730"/>
        <end position="757"/>
    </location>
</feature>
<reference evidence="3" key="1">
    <citation type="submission" date="2020-08" db="EMBL/GenBank/DDBJ databases">
        <title>Chromosome-level assembly of Southern catfish (Silurus meridionalis) provides insights into visual adaptation to the nocturnal and benthic lifestyles.</title>
        <authorList>
            <person name="Zhang Y."/>
            <person name="Wang D."/>
            <person name="Peng Z."/>
        </authorList>
    </citation>
    <scope>NUCLEOTIDE SEQUENCE</scope>
    <source>
        <strain evidence="3">SWU-2019-XX</strain>
        <tissue evidence="3">Muscle</tissue>
    </source>
</reference>
<keyword evidence="4" id="KW-1185">Reference proteome</keyword>
<accession>A0A8T0A7E6</accession>
<name>A0A8T0A7E6_SILME</name>
<feature type="compositionally biased region" description="Pro residues" evidence="2">
    <location>
        <begin position="1195"/>
        <end position="1208"/>
    </location>
</feature>
<feature type="compositionally biased region" description="Basic and acidic residues" evidence="2">
    <location>
        <begin position="544"/>
        <end position="556"/>
    </location>
</feature>
<feature type="compositionally biased region" description="Basic and acidic residues" evidence="2">
    <location>
        <begin position="901"/>
        <end position="937"/>
    </location>
</feature>
<dbReference type="Pfam" id="PF15336">
    <property type="entry name" value="Auts2"/>
    <property type="match status" value="1"/>
</dbReference>
<feature type="compositionally biased region" description="Basic and acidic residues" evidence="2">
    <location>
        <begin position="834"/>
        <end position="871"/>
    </location>
</feature>
<feature type="region of interest" description="Disordered" evidence="2">
    <location>
        <begin position="136"/>
        <end position="187"/>
    </location>
</feature>
<feature type="region of interest" description="Disordered" evidence="2">
    <location>
        <begin position="977"/>
        <end position="1041"/>
    </location>
</feature>
<evidence type="ECO:0000256" key="2">
    <source>
        <dbReference type="SAM" id="MobiDB-lite"/>
    </source>
</evidence>
<proteinExistence type="predicted"/>
<dbReference type="PANTHER" id="PTHR14429:SF20">
    <property type="entry name" value="FIBROSIN-1-LIKE PROTEIN"/>
    <property type="match status" value="1"/>
</dbReference>
<feature type="compositionally biased region" description="Low complexity" evidence="2">
    <location>
        <begin position="64"/>
        <end position="100"/>
    </location>
</feature>
<feature type="compositionally biased region" description="Basic and acidic residues" evidence="2">
    <location>
        <begin position="985"/>
        <end position="1000"/>
    </location>
</feature>
<comment type="caution">
    <text evidence="3">The sequence shown here is derived from an EMBL/GenBank/DDBJ whole genome shotgun (WGS) entry which is preliminary data.</text>
</comment>
<gene>
    <name evidence="3" type="ORF">HF521_014385</name>
</gene>
<evidence type="ECO:0000256" key="1">
    <source>
        <dbReference type="ARBA" id="ARBA00022553"/>
    </source>
</evidence>
<feature type="region of interest" description="Disordered" evidence="2">
    <location>
        <begin position="1"/>
        <end position="123"/>
    </location>
</feature>
<dbReference type="InterPro" id="IPR023246">
    <property type="entry name" value="AUTS2"/>
</dbReference>
<protein>
    <recommendedName>
        <fullName evidence="5">Fibrosin-like 1</fullName>
    </recommendedName>
</protein>
<dbReference type="EMBL" id="JABFDY010000027">
    <property type="protein sequence ID" value="KAF7687157.1"/>
    <property type="molecule type" value="Genomic_DNA"/>
</dbReference>
<feature type="compositionally biased region" description="Low complexity" evidence="2">
    <location>
        <begin position="40"/>
        <end position="56"/>
    </location>
</feature>
<evidence type="ECO:0000313" key="4">
    <source>
        <dbReference type="Proteomes" id="UP000606274"/>
    </source>
</evidence>
<feature type="region of interest" description="Disordered" evidence="2">
    <location>
        <begin position="1195"/>
        <end position="1238"/>
    </location>
</feature>
<feature type="compositionally biased region" description="Basic residues" evidence="2">
    <location>
        <begin position="7"/>
        <end position="19"/>
    </location>
</feature>
<feature type="compositionally biased region" description="Pro residues" evidence="2">
    <location>
        <begin position="1011"/>
        <end position="1037"/>
    </location>
</feature>
<evidence type="ECO:0000313" key="3">
    <source>
        <dbReference type="EMBL" id="KAF7687157.1"/>
    </source>
</evidence>
<dbReference type="Proteomes" id="UP000606274">
    <property type="component" value="Unassembled WGS sequence"/>
</dbReference>
<feature type="region of interest" description="Disordered" evidence="2">
    <location>
        <begin position="217"/>
        <end position="279"/>
    </location>
</feature>
<dbReference type="PANTHER" id="PTHR14429">
    <property type="entry name" value="FIBROSIN FAMILY MEMBER"/>
    <property type="match status" value="1"/>
</dbReference>
<feature type="compositionally biased region" description="Basic and acidic residues" evidence="2">
    <location>
        <begin position="1219"/>
        <end position="1238"/>
    </location>
</feature>
<feature type="region of interest" description="Disordered" evidence="2">
    <location>
        <begin position="296"/>
        <end position="359"/>
    </location>
</feature>
<feature type="compositionally biased region" description="Low complexity" evidence="2">
    <location>
        <begin position="1209"/>
        <end position="1218"/>
    </location>
</feature>
<keyword evidence="1" id="KW-0597">Phosphoprotein</keyword>
<organism evidence="3 4">
    <name type="scientific">Silurus meridionalis</name>
    <name type="common">Southern catfish</name>
    <name type="synonym">Silurus soldatovi meridionalis</name>
    <dbReference type="NCBI Taxonomy" id="175797"/>
    <lineage>
        <taxon>Eukaryota</taxon>
        <taxon>Metazoa</taxon>
        <taxon>Chordata</taxon>
        <taxon>Craniata</taxon>
        <taxon>Vertebrata</taxon>
        <taxon>Euteleostomi</taxon>
        <taxon>Actinopterygii</taxon>
        <taxon>Neopterygii</taxon>
        <taxon>Teleostei</taxon>
        <taxon>Ostariophysi</taxon>
        <taxon>Siluriformes</taxon>
        <taxon>Siluridae</taxon>
        <taxon>Silurus</taxon>
    </lineage>
</organism>